<dbReference type="Pfam" id="PF21530">
    <property type="entry name" value="Pif1_2B_dom"/>
    <property type="match status" value="1"/>
</dbReference>
<proteinExistence type="inferred from homology"/>
<dbReference type="GO" id="GO:0000723">
    <property type="term" value="P:telomere maintenance"/>
    <property type="evidence" value="ECO:0007669"/>
    <property type="project" value="InterPro"/>
</dbReference>
<sequence>MRWHIFLDAPGGTGKTFLINLLLAKVCQRNEISLDIASSGIAVTLLAGGRTAHSAFRLPLKLANTETPTCNISRNSGKAKILKGCKLIVWDECTMSHKAVFEALVVTLKDIRRNNNRMGGVTMVLAGDFRQTLPVIPRGTRANEMQACLKHSYLWNGIQKHRLTTNMRVFLNGDPSAQQFADNLLHLGNGAITPDNHDGFTALQRIGRIVKTQKELNEAVFPNMAQHFIDHSWLCKRAILVPRKEDVNIMNKQLLQELSGSAQVYKSIDITCDINEAINYPTEFLNTLESSGLPSHILELKIGAPIMFLRNLHPLSLCNGTRLYIEKLIPNIIEAIILTGHAADENVFIPRIPIIPSDFPFQFKRLQFLVHLRGLFWYPRLSWETSLFPLLTCGKSDVSQPNRGYQNRPVSFAMSINKAQGQSLKVVGHELLKPCFSHGQLYVGCSTVGKAENLYSPKRKQRSLYIPKLCKQDNICATNS</sequence>
<protein>
    <recommendedName>
        <fullName evidence="1">ATP-dependent DNA helicase</fullName>
        <ecNumber evidence="1">5.6.2.3</ecNumber>
    </recommendedName>
</protein>
<dbReference type="InterPro" id="IPR027417">
    <property type="entry name" value="P-loop_NTPase"/>
</dbReference>
<evidence type="ECO:0000259" key="3">
    <source>
        <dbReference type="Pfam" id="PF21530"/>
    </source>
</evidence>
<dbReference type="InterPro" id="IPR010285">
    <property type="entry name" value="DNA_helicase_pif1-like_DEAD"/>
</dbReference>
<organism evidence="4 6">
    <name type="scientific">Araneus ventricosus</name>
    <name type="common">Orbweaver spider</name>
    <name type="synonym">Epeira ventricosa</name>
    <dbReference type="NCBI Taxonomy" id="182803"/>
    <lineage>
        <taxon>Eukaryota</taxon>
        <taxon>Metazoa</taxon>
        <taxon>Ecdysozoa</taxon>
        <taxon>Arthropoda</taxon>
        <taxon>Chelicerata</taxon>
        <taxon>Arachnida</taxon>
        <taxon>Araneae</taxon>
        <taxon>Araneomorphae</taxon>
        <taxon>Entelegynae</taxon>
        <taxon>Araneoidea</taxon>
        <taxon>Araneidae</taxon>
        <taxon>Araneus</taxon>
    </lineage>
</organism>
<dbReference type="Proteomes" id="UP000499080">
    <property type="component" value="Unassembled WGS sequence"/>
</dbReference>
<dbReference type="InterPro" id="IPR049163">
    <property type="entry name" value="Pif1-like_2B_dom"/>
</dbReference>
<dbReference type="GO" id="GO:0005524">
    <property type="term" value="F:ATP binding"/>
    <property type="evidence" value="ECO:0007669"/>
    <property type="project" value="UniProtKB-KW"/>
</dbReference>
<comment type="catalytic activity">
    <reaction evidence="1">
        <text>ATP + H2O = ADP + phosphate + H(+)</text>
        <dbReference type="Rhea" id="RHEA:13065"/>
        <dbReference type="ChEBI" id="CHEBI:15377"/>
        <dbReference type="ChEBI" id="CHEBI:15378"/>
        <dbReference type="ChEBI" id="CHEBI:30616"/>
        <dbReference type="ChEBI" id="CHEBI:43474"/>
        <dbReference type="ChEBI" id="CHEBI:456216"/>
        <dbReference type="EC" id="5.6.2.3"/>
    </reaction>
</comment>
<accession>A0A4Y2PN55</accession>
<keyword evidence="1" id="KW-0227">DNA damage</keyword>
<keyword evidence="1" id="KW-0378">Hydrolase</keyword>
<keyword evidence="1" id="KW-0233">DNA recombination</keyword>
<evidence type="ECO:0000259" key="2">
    <source>
        <dbReference type="Pfam" id="PF05970"/>
    </source>
</evidence>
<evidence type="ECO:0000313" key="6">
    <source>
        <dbReference type="Proteomes" id="UP000499080"/>
    </source>
</evidence>
<keyword evidence="6" id="KW-1185">Reference proteome</keyword>
<feature type="domain" description="DNA helicase Pif1-like 2B" evidence="3">
    <location>
        <begin position="283"/>
        <end position="328"/>
    </location>
</feature>
<dbReference type="Gene3D" id="3.40.50.300">
    <property type="entry name" value="P-loop containing nucleotide triphosphate hydrolases"/>
    <property type="match status" value="1"/>
</dbReference>
<dbReference type="EMBL" id="BGPR01012056">
    <property type="protein sequence ID" value="GBN54288.1"/>
    <property type="molecule type" value="Genomic_DNA"/>
</dbReference>
<feature type="domain" description="DNA helicase Pif1-like DEAD-box helicase" evidence="2">
    <location>
        <begin position="5"/>
        <end position="195"/>
    </location>
</feature>
<dbReference type="OrthoDB" id="6422725at2759"/>
<dbReference type="EMBL" id="BGPR01011742">
    <property type="protein sequence ID" value="GBN52734.1"/>
    <property type="molecule type" value="Genomic_DNA"/>
</dbReference>
<dbReference type="SUPFAM" id="SSF52540">
    <property type="entry name" value="P-loop containing nucleoside triphosphate hydrolases"/>
    <property type="match status" value="2"/>
</dbReference>
<comment type="cofactor">
    <cofactor evidence="1">
        <name>Mg(2+)</name>
        <dbReference type="ChEBI" id="CHEBI:18420"/>
    </cofactor>
</comment>
<evidence type="ECO:0000256" key="1">
    <source>
        <dbReference type="RuleBase" id="RU363044"/>
    </source>
</evidence>
<dbReference type="Pfam" id="PF05970">
    <property type="entry name" value="PIF1"/>
    <property type="match status" value="1"/>
</dbReference>
<comment type="caution">
    <text evidence="4">The sequence shown here is derived from an EMBL/GenBank/DDBJ whole genome shotgun (WGS) entry which is preliminary data.</text>
</comment>
<reference evidence="4 6" key="1">
    <citation type="journal article" date="2019" name="Sci. Rep.">
        <title>Orb-weaving spider Araneus ventricosus genome elucidates the spidroin gene catalogue.</title>
        <authorList>
            <person name="Kono N."/>
            <person name="Nakamura H."/>
            <person name="Ohtoshi R."/>
            <person name="Moran D.A.P."/>
            <person name="Shinohara A."/>
            <person name="Yoshida Y."/>
            <person name="Fujiwara M."/>
            <person name="Mori M."/>
            <person name="Tomita M."/>
            <person name="Arakawa K."/>
        </authorList>
    </citation>
    <scope>NUCLEOTIDE SEQUENCE [LARGE SCALE GENOMIC DNA]</scope>
</reference>
<comment type="similarity">
    <text evidence="1">Belongs to the helicase family.</text>
</comment>
<dbReference type="GO" id="GO:0043139">
    <property type="term" value="F:5'-3' DNA helicase activity"/>
    <property type="evidence" value="ECO:0007669"/>
    <property type="project" value="UniProtKB-EC"/>
</dbReference>
<keyword evidence="1" id="KW-0234">DNA repair</keyword>
<dbReference type="EC" id="5.6.2.3" evidence="1"/>
<name>A0A4Y2PN55_ARAVE</name>
<dbReference type="GO" id="GO:0006281">
    <property type="term" value="P:DNA repair"/>
    <property type="evidence" value="ECO:0007669"/>
    <property type="project" value="UniProtKB-KW"/>
</dbReference>
<keyword evidence="1 4" id="KW-0347">Helicase</keyword>
<dbReference type="GO" id="GO:0016787">
    <property type="term" value="F:hydrolase activity"/>
    <property type="evidence" value="ECO:0007669"/>
    <property type="project" value="UniProtKB-KW"/>
</dbReference>
<dbReference type="PANTHER" id="PTHR10492">
    <property type="match status" value="1"/>
</dbReference>
<dbReference type="GO" id="GO:0006310">
    <property type="term" value="P:DNA recombination"/>
    <property type="evidence" value="ECO:0007669"/>
    <property type="project" value="UniProtKB-KW"/>
</dbReference>
<evidence type="ECO:0000313" key="4">
    <source>
        <dbReference type="EMBL" id="GBN52734.1"/>
    </source>
</evidence>
<dbReference type="PANTHER" id="PTHR10492:SF57">
    <property type="entry name" value="ATP-DEPENDENT DNA HELICASE"/>
    <property type="match status" value="1"/>
</dbReference>
<dbReference type="AlphaFoldDB" id="A0A4Y2PN55"/>
<gene>
    <name evidence="4" type="primary">pif1_47</name>
    <name evidence="5" type="synonym">pif1_131</name>
    <name evidence="4" type="ORF">AVEN_171701_1</name>
    <name evidence="5" type="ORF">AVEN_43910_1</name>
</gene>
<evidence type="ECO:0000313" key="5">
    <source>
        <dbReference type="EMBL" id="GBN54288.1"/>
    </source>
</evidence>
<keyword evidence="1" id="KW-0067">ATP-binding</keyword>
<keyword evidence="1" id="KW-0547">Nucleotide-binding</keyword>